<gene>
    <name evidence="1" type="ORF">AW171_hschr21190</name>
</gene>
<dbReference type="OrthoDB" id="9970095at2759"/>
<name>A0A109UXY5_9SACH</name>
<dbReference type="RefSeq" id="XP_017986358.1">
    <property type="nucleotide sequence ID" value="XM_018130869.1"/>
</dbReference>
<reference evidence="1 2" key="1">
    <citation type="submission" date="2016-01" db="EMBL/GenBank/DDBJ databases">
        <title>Genome sequence of the yeast Holleya sinecauda.</title>
        <authorList>
            <person name="Dietrich F.S."/>
        </authorList>
    </citation>
    <scope>NUCLEOTIDE SEQUENCE [LARGE SCALE GENOMIC DNA]</scope>
    <source>
        <strain evidence="1 2">ATCC 58844</strain>
    </source>
</reference>
<dbReference type="SUPFAM" id="SSF143410">
    <property type="entry name" value="DOPA-like"/>
    <property type="match status" value="1"/>
</dbReference>
<dbReference type="EMBL" id="CP014242">
    <property type="protein sequence ID" value="AMD19362.1"/>
    <property type="molecule type" value="Genomic_DNA"/>
</dbReference>
<protein>
    <submittedName>
        <fullName evidence="1">HBR461Cp</fullName>
    </submittedName>
</protein>
<dbReference type="Proteomes" id="UP000243052">
    <property type="component" value="Chromosome ii"/>
</dbReference>
<proteinExistence type="predicted"/>
<dbReference type="AlphaFoldDB" id="A0A109UXY5"/>
<dbReference type="PANTHER" id="PTHR36423">
    <property type="entry name" value="AFR070WP"/>
    <property type="match status" value="1"/>
</dbReference>
<organism evidence="1 2">
    <name type="scientific">Eremothecium sinecaudum</name>
    <dbReference type="NCBI Taxonomy" id="45286"/>
    <lineage>
        <taxon>Eukaryota</taxon>
        <taxon>Fungi</taxon>
        <taxon>Dikarya</taxon>
        <taxon>Ascomycota</taxon>
        <taxon>Saccharomycotina</taxon>
        <taxon>Saccharomycetes</taxon>
        <taxon>Saccharomycetales</taxon>
        <taxon>Saccharomycetaceae</taxon>
        <taxon>Eremothecium</taxon>
    </lineage>
</organism>
<dbReference type="Pfam" id="PF08883">
    <property type="entry name" value="DOPA_dioxygen"/>
    <property type="match status" value="1"/>
</dbReference>
<keyword evidence="2" id="KW-1185">Reference proteome</keyword>
<dbReference type="InterPro" id="IPR023389">
    <property type="entry name" value="DOPA-like_sf"/>
</dbReference>
<evidence type="ECO:0000313" key="2">
    <source>
        <dbReference type="Proteomes" id="UP000243052"/>
    </source>
</evidence>
<evidence type="ECO:0000313" key="1">
    <source>
        <dbReference type="EMBL" id="AMD19362.1"/>
    </source>
</evidence>
<sequence>MTATEQTHREKLEFTCGITSYDFHTYIPLDEPTGALAFRDGLLEKFSKEISEGSIGAYKPHMGKIGPHREEGYGMFELDVRDPVNFLRLLNYYQTHHEGLSVLIHPRSDRGDLWDHTEGALWLGKIIKLDTSML</sequence>
<accession>A0A109UXY5</accession>
<dbReference type="GeneID" id="28721651"/>
<dbReference type="InterPro" id="IPR014980">
    <property type="entry name" value="DOPA_dioxygen"/>
</dbReference>
<dbReference type="Gene3D" id="3.30.70.1240">
    <property type="entry name" value="DOPA-like domains"/>
    <property type="match status" value="1"/>
</dbReference>
<dbReference type="PANTHER" id="PTHR36423:SF2">
    <property type="entry name" value="AFR070WP"/>
    <property type="match status" value="1"/>
</dbReference>